<proteinExistence type="inferred from homology"/>
<dbReference type="EMBL" id="CP069127">
    <property type="protein sequence ID" value="QRG66368.1"/>
    <property type="molecule type" value="Genomic_DNA"/>
</dbReference>
<evidence type="ECO:0000256" key="6">
    <source>
        <dbReference type="ARBA" id="ARBA00023002"/>
    </source>
</evidence>
<evidence type="ECO:0000256" key="4">
    <source>
        <dbReference type="ARBA" id="ARBA00022563"/>
    </source>
</evidence>
<evidence type="ECO:0000256" key="5">
    <source>
        <dbReference type="ARBA" id="ARBA00022857"/>
    </source>
</evidence>
<keyword evidence="6 7" id="KW-0560">Oxidoreductase</keyword>
<keyword evidence="11" id="KW-1185">Reference proteome</keyword>
<dbReference type="Gene3D" id="3.40.430.10">
    <property type="entry name" value="Dihydrofolate Reductase, subunit A"/>
    <property type="match status" value="1"/>
</dbReference>
<evidence type="ECO:0000313" key="10">
    <source>
        <dbReference type="EMBL" id="QRG66368.1"/>
    </source>
</evidence>
<comment type="pathway">
    <text evidence="1 7">Cofactor biosynthesis; tetrahydrofolate biosynthesis; 5,6,7,8-tetrahydrofolate from 7,8-dihydrofolate: step 1/1.</text>
</comment>
<dbReference type="RefSeq" id="WP_203353434.1">
    <property type="nucleotide sequence ID" value="NZ_CP069127.1"/>
</dbReference>
<comment type="similarity">
    <text evidence="2 7 8">Belongs to the dihydrofolate reductase family.</text>
</comment>
<evidence type="ECO:0000256" key="2">
    <source>
        <dbReference type="ARBA" id="ARBA00009539"/>
    </source>
</evidence>
<dbReference type="Pfam" id="PF00186">
    <property type="entry name" value="DHFR_1"/>
    <property type="match status" value="1"/>
</dbReference>
<reference evidence="10 11" key="1">
    <citation type="submission" date="2021-01" db="EMBL/GenBank/DDBJ databases">
        <title>Identification of strong promoters based on the transcriptome of Brevibacillus choshinensis.</title>
        <authorList>
            <person name="Yao D."/>
            <person name="Zhang K."/>
            <person name="Wu J."/>
        </authorList>
    </citation>
    <scope>NUCLEOTIDE SEQUENCE [LARGE SCALE GENOMIC DNA]</scope>
    <source>
        <strain evidence="10 11">HPD31-SP3</strain>
    </source>
</reference>
<dbReference type="PANTHER" id="PTHR48069:SF3">
    <property type="entry name" value="DIHYDROFOLATE REDUCTASE"/>
    <property type="match status" value="1"/>
</dbReference>
<dbReference type="InterPro" id="IPR012259">
    <property type="entry name" value="DHFR"/>
</dbReference>
<dbReference type="InterPro" id="IPR001796">
    <property type="entry name" value="DHFR_dom"/>
</dbReference>
<accession>A0ABX7FKU5</accession>
<keyword evidence="5 7" id="KW-0521">NADP</keyword>
<dbReference type="InterPro" id="IPR024072">
    <property type="entry name" value="DHFR-like_dom_sf"/>
</dbReference>
<keyword evidence="4 7" id="KW-0554">One-carbon metabolism</keyword>
<dbReference type="CDD" id="cd00209">
    <property type="entry name" value="DHFR"/>
    <property type="match status" value="1"/>
</dbReference>
<organism evidence="10 11">
    <name type="scientific">Brevibacillus choshinensis</name>
    <dbReference type="NCBI Taxonomy" id="54911"/>
    <lineage>
        <taxon>Bacteria</taxon>
        <taxon>Bacillati</taxon>
        <taxon>Bacillota</taxon>
        <taxon>Bacilli</taxon>
        <taxon>Bacillales</taxon>
        <taxon>Paenibacillaceae</taxon>
        <taxon>Brevibacillus</taxon>
    </lineage>
</organism>
<feature type="domain" description="DHFR" evidence="9">
    <location>
        <begin position="1"/>
        <end position="155"/>
    </location>
</feature>
<evidence type="ECO:0000256" key="7">
    <source>
        <dbReference type="PIRNR" id="PIRNR000194"/>
    </source>
</evidence>
<gene>
    <name evidence="10" type="ORF">JNE38_22935</name>
</gene>
<dbReference type="PIRSF" id="PIRSF000194">
    <property type="entry name" value="DHFR"/>
    <property type="match status" value="1"/>
</dbReference>
<name>A0ABX7FKU5_BRECH</name>
<evidence type="ECO:0000256" key="8">
    <source>
        <dbReference type="RuleBase" id="RU004474"/>
    </source>
</evidence>
<dbReference type="PRINTS" id="PR00070">
    <property type="entry name" value="DHFR"/>
</dbReference>
<evidence type="ECO:0000256" key="3">
    <source>
        <dbReference type="ARBA" id="ARBA00012856"/>
    </source>
</evidence>
<evidence type="ECO:0000259" key="9">
    <source>
        <dbReference type="PROSITE" id="PS51330"/>
    </source>
</evidence>
<sequence>MISLIVAYARNQVIGKDGVMPWHLPADLKHVKELTTGKTIVMGRKTFESLGRPLPNRRNVVLTRNRDFHPDGVDVVHTKEEVMALGDVIIFGGAEIYKQFLDVVERMYITQIDLEVEGDTFFPEWDREAFTVVDKREGIVDDKNKYPHSFYVYERKASE</sequence>
<dbReference type="PANTHER" id="PTHR48069">
    <property type="entry name" value="DIHYDROFOLATE REDUCTASE"/>
    <property type="match status" value="1"/>
</dbReference>
<dbReference type="PROSITE" id="PS00075">
    <property type="entry name" value="DHFR_1"/>
    <property type="match status" value="1"/>
</dbReference>
<evidence type="ECO:0000256" key="1">
    <source>
        <dbReference type="ARBA" id="ARBA00004903"/>
    </source>
</evidence>
<dbReference type="EC" id="1.5.1.3" evidence="3 7"/>
<protein>
    <recommendedName>
        <fullName evidence="3 7">Dihydrofolate reductase</fullName>
        <ecNumber evidence="3 7">1.5.1.3</ecNumber>
    </recommendedName>
</protein>
<dbReference type="SUPFAM" id="SSF53597">
    <property type="entry name" value="Dihydrofolate reductase-like"/>
    <property type="match status" value="1"/>
</dbReference>
<evidence type="ECO:0000313" key="11">
    <source>
        <dbReference type="Proteomes" id="UP000596248"/>
    </source>
</evidence>
<comment type="function">
    <text evidence="7">Key enzyme in folate metabolism. Catalyzes an essential reaction for de novo glycine and purine synthesis, and for DNA precursor synthesis.</text>
</comment>
<dbReference type="InterPro" id="IPR017925">
    <property type="entry name" value="DHFR_CS"/>
</dbReference>
<dbReference type="Proteomes" id="UP000596248">
    <property type="component" value="Chromosome"/>
</dbReference>
<dbReference type="PROSITE" id="PS51330">
    <property type="entry name" value="DHFR_2"/>
    <property type="match status" value="1"/>
</dbReference>
<comment type="catalytic activity">
    <reaction evidence="7">
        <text>(6S)-5,6,7,8-tetrahydrofolate + NADP(+) = 7,8-dihydrofolate + NADPH + H(+)</text>
        <dbReference type="Rhea" id="RHEA:15009"/>
        <dbReference type="ChEBI" id="CHEBI:15378"/>
        <dbReference type="ChEBI" id="CHEBI:57451"/>
        <dbReference type="ChEBI" id="CHEBI:57453"/>
        <dbReference type="ChEBI" id="CHEBI:57783"/>
        <dbReference type="ChEBI" id="CHEBI:58349"/>
        <dbReference type="EC" id="1.5.1.3"/>
    </reaction>
</comment>